<evidence type="ECO:0000256" key="3">
    <source>
        <dbReference type="ARBA" id="ARBA00023002"/>
    </source>
</evidence>
<evidence type="ECO:0000313" key="5">
    <source>
        <dbReference type="Proteomes" id="UP001174934"/>
    </source>
</evidence>
<dbReference type="Pfam" id="PF00106">
    <property type="entry name" value="adh_short"/>
    <property type="match status" value="1"/>
</dbReference>
<accession>A0AA40BVY2</accession>
<dbReference type="InterPro" id="IPR051468">
    <property type="entry name" value="Fungal_SecMetab_SDRs"/>
</dbReference>
<dbReference type="PRINTS" id="PR00081">
    <property type="entry name" value="GDHRDH"/>
</dbReference>
<evidence type="ECO:0000256" key="1">
    <source>
        <dbReference type="ARBA" id="ARBA00006484"/>
    </source>
</evidence>
<keyword evidence="2" id="KW-0521">NADP</keyword>
<dbReference type="InterPro" id="IPR002347">
    <property type="entry name" value="SDR_fam"/>
</dbReference>
<keyword evidence="5" id="KW-1185">Reference proteome</keyword>
<dbReference type="AlphaFoldDB" id="A0AA40BVY2"/>
<dbReference type="SUPFAM" id="SSF51735">
    <property type="entry name" value="NAD(P)-binding Rossmann-fold domains"/>
    <property type="match status" value="1"/>
</dbReference>
<keyword evidence="3" id="KW-0560">Oxidoreductase</keyword>
<evidence type="ECO:0000313" key="4">
    <source>
        <dbReference type="EMBL" id="KAK0615635.1"/>
    </source>
</evidence>
<dbReference type="EMBL" id="JAULSR010000006">
    <property type="protein sequence ID" value="KAK0615635.1"/>
    <property type="molecule type" value="Genomic_DNA"/>
</dbReference>
<dbReference type="GO" id="GO:0005737">
    <property type="term" value="C:cytoplasm"/>
    <property type="evidence" value="ECO:0007669"/>
    <property type="project" value="TreeGrafter"/>
</dbReference>
<evidence type="ECO:0000256" key="2">
    <source>
        <dbReference type="ARBA" id="ARBA00022857"/>
    </source>
</evidence>
<organism evidence="4 5">
    <name type="scientific">Bombardia bombarda</name>
    <dbReference type="NCBI Taxonomy" id="252184"/>
    <lineage>
        <taxon>Eukaryota</taxon>
        <taxon>Fungi</taxon>
        <taxon>Dikarya</taxon>
        <taxon>Ascomycota</taxon>
        <taxon>Pezizomycotina</taxon>
        <taxon>Sordariomycetes</taxon>
        <taxon>Sordariomycetidae</taxon>
        <taxon>Sordariales</taxon>
        <taxon>Lasiosphaeriaceae</taxon>
        <taxon>Bombardia</taxon>
    </lineage>
</organism>
<dbReference type="Gene3D" id="3.40.50.720">
    <property type="entry name" value="NAD(P)-binding Rossmann-like Domain"/>
    <property type="match status" value="1"/>
</dbReference>
<gene>
    <name evidence="4" type="ORF">B0T17DRAFT_592387</name>
</gene>
<protein>
    <submittedName>
        <fullName evidence="4">Uncharacterized protein</fullName>
    </submittedName>
</protein>
<name>A0AA40BVY2_9PEZI</name>
<dbReference type="InterPro" id="IPR036291">
    <property type="entry name" value="NAD(P)-bd_dom_sf"/>
</dbReference>
<dbReference type="Proteomes" id="UP001174934">
    <property type="component" value="Unassembled WGS sequence"/>
</dbReference>
<dbReference type="PANTHER" id="PTHR43544">
    <property type="entry name" value="SHORT-CHAIN DEHYDROGENASE/REDUCTASE"/>
    <property type="match status" value="1"/>
</dbReference>
<proteinExistence type="inferred from homology"/>
<comment type="similarity">
    <text evidence="1">Belongs to the short-chain dehydrogenases/reductases (SDR) family.</text>
</comment>
<sequence length="257" mass="27198">MSATATTVWISGANKGIGKGLANRYLSRPNTTVIVSVRNPASDEAQVLAQSPKHASSKLIIVKVESISDTDATEAVTTVTRDHGVDHVDIVIANAAVFTNEAAGKAIDLKAADLLHHVDANAGGPLRLFQATLSLLHKSKKPIFLIISSLGGSIGGMNEEFAAMPVAAYGASKSAANYLARRIHFEHPELISYVIHPGGVQTEGSQRFMTHVGFGDMITAWASVDQSVDGIVKSLDEATREKTSGTFASYDGEDLAW</sequence>
<dbReference type="GO" id="GO:0016491">
    <property type="term" value="F:oxidoreductase activity"/>
    <property type="evidence" value="ECO:0007669"/>
    <property type="project" value="UniProtKB-KW"/>
</dbReference>
<reference evidence="4" key="1">
    <citation type="submission" date="2023-06" db="EMBL/GenBank/DDBJ databases">
        <title>Genome-scale phylogeny and comparative genomics of the fungal order Sordariales.</title>
        <authorList>
            <consortium name="Lawrence Berkeley National Laboratory"/>
            <person name="Hensen N."/>
            <person name="Bonometti L."/>
            <person name="Westerberg I."/>
            <person name="Brannstrom I.O."/>
            <person name="Guillou S."/>
            <person name="Cros-Aarteil S."/>
            <person name="Calhoun S."/>
            <person name="Haridas S."/>
            <person name="Kuo A."/>
            <person name="Mondo S."/>
            <person name="Pangilinan J."/>
            <person name="Riley R."/>
            <person name="LaButti K."/>
            <person name="Andreopoulos B."/>
            <person name="Lipzen A."/>
            <person name="Chen C."/>
            <person name="Yanf M."/>
            <person name="Daum C."/>
            <person name="Ng V."/>
            <person name="Clum A."/>
            <person name="Steindorff A."/>
            <person name="Ohm R."/>
            <person name="Martin F."/>
            <person name="Silar P."/>
            <person name="Natvig D."/>
            <person name="Lalanne C."/>
            <person name="Gautier V."/>
            <person name="Ament-velasquez S.L."/>
            <person name="Kruys A."/>
            <person name="Hutchinson M.I."/>
            <person name="Powell A.J."/>
            <person name="Barry K."/>
            <person name="Miller A.N."/>
            <person name="Grigoriev I.V."/>
            <person name="Debuchy R."/>
            <person name="Gladieux P."/>
            <person name="Thoren M.H."/>
            <person name="Johannesson H."/>
        </authorList>
    </citation>
    <scope>NUCLEOTIDE SEQUENCE</scope>
    <source>
        <strain evidence="4">SMH3391-2</strain>
    </source>
</reference>
<dbReference type="PANTHER" id="PTHR43544:SF7">
    <property type="entry name" value="NADB-LER2"/>
    <property type="match status" value="1"/>
</dbReference>
<comment type="caution">
    <text evidence="4">The sequence shown here is derived from an EMBL/GenBank/DDBJ whole genome shotgun (WGS) entry which is preliminary data.</text>
</comment>